<dbReference type="Gene3D" id="2.60.120.330">
    <property type="entry name" value="B-lactam Antibiotic, Isopenicillin N Synthase, Chain"/>
    <property type="match status" value="1"/>
</dbReference>
<reference evidence="1 2" key="1">
    <citation type="journal article" date="2018" name="PLoS Genet.">
        <title>Population sequencing reveals clonal diversity and ancestral inbreeding in the grapevine cultivar Chardonnay.</title>
        <authorList>
            <person name="Roach M.J."/>
            <person name="Johnson D.L."/>
            <person name="Bohlmann J."/>
            <person name="van Vuuren H.J."/>
            <person name="Jones S.J."/>
            <person name="Pretorius I.S."/>
            <person name="Schmidt S.A."/>
            <person name="Borneman A.R."/>
        </authorList>
    </citation>
    <scope>NUCLEOTIDE SEQUENCE [LARGE SCALE GENOMIC DNA]</scope>
    <source>
        <strain evidence="2">cv. Chardonnay</strain>
        <tissue evidence="1">Leaf</tissue>
    </source>
</reference>
<proteinExistence type="predicted"/>
<dbReference type="AlphaFoldDB" id="A0A438CN24"/>
<dbReference type="InterPro" id="IPR027443">
    <property type="entry name" value="IPNS-like_sf"/>
</dbReference>
<dbReference type="EMBL" id="QGNW01002169">
    <property type="protein sequence ID" value="RVW24607.1"/>
    <property type="molecule type" value="Genomic_DNA"/>
</dbReference>
<accession>A0A438CN24</accession>
<sequence length="76" mass="8424">MEAPVSSWSTNAQSLPENYVFPPRQRPGKLIVPPCKSIALIDLGKAESSDRAETIQKILEASQEYGLFQIHISNIL</sequence>
<organism evidence="1 2">
    <name type="scientific">Vitis vinifera</name>
    <name type="common">Grape</name>
    <dbReference type="NCBI Taxonomy" id="29760"/>
    <lineage>
        <taxon>Eukaryota</taxon>
        <taxon>Viridiplantae</taxon>
        <taxon>Streptophyta</taxon>
        <taxon>Embryophyta</taxon>
        <taxon>Tracheophyta</taxon>
        <taxon>Spermatophyta</taxon>
        <taxon>Magnoliopsida</taxon>
        <taxon>eudicotyledons</taxon>
        <taxon>Gunneridae</taxon>
        <taxon>Pentapetalae</taxon>
        <taxon>rosids</taxon>
        <taxon>Vitales</taxon>
        <taxon>Vitaceae</taxon>
        <taxon>Viteae</taxon>
        <taxon>Vitis</taxon>
    </lineage>
</organism>
<gene>
    <name evidence="1" type="ORF">CK203_090203</name>
</gene>
<comment type="caution">
    <text evidence="1">The sequence shown here is derived from an EMBL/GenBank/DDBJ whole genome shotgun (WGS) entry which is preliminary data.</text>
</comment>
<name>A0A438CN24_VITVI</name>
<evidence type="ECO:0000313" key="2">
    <source>
        <dbReference type="Proteomes" id="UP000288805"/>
    </source>
</evidence>
<evidence type="ECO:0008006" key="3">
    <source>
        <dbReference type="Google" id="ProtNLM"/>
    </source>
</evidence>
<protein>
    <recommendedName>
        <fullName evidence="3">Non-haem dioxygenase N-terminal domain-containing protein</fullName>
    </recommendedName>
</protein>
<dbReference type="SUPFAM" id="SSF51197">
    <property type="entry name" value="Clavaminate synthase-like"/>
    <property type="match status" value="1"/>
</dbReference>
<dbReference type="Proteomes" id="UP000288805">
    <property type="component" value="Unassembled WGS sequence"/>
</dbReference>
<evidence type="ECO:0000313" key="1">
    <source>
        <dbReference type="EMBL" id="RVW24607.1"/>
    </source>
</evidence>